<accession>A0ABR8MN34</accession>
<evidence type="ECO:0000313" key="3">
    <source>
        <dbReference type="Proteomes" id="UP000649289"/>
    </source>
</evidence>
<gene>
    <name evidence="2" type="ORF">IEZ25_15075</name>
</gene>
<evidence type="ECO:0000256" key="1">
    <source>
        <dbReference type="SAM" id="MobiDB-lite"/>
    </source>
</evidence>
<reference evidence="2 3" key="1">
    <citation type="submission" date="2020-09" db="EMBL/GenBank/DDBJ databases">
        <title>novel species in genus Nocardioides.</title>
        <authorList>
            <person name="Zhang G."/>
        </authorList>
    </citation>
    <scope>NUCLEOTIDE SEQUENCE [LARGE SCALE GENOMIC DNA]</scope>
    <source>
        <strain evidence="2 3">19197</strain>
    </source>
</reference>
<name>A0ABR8MN34_9ACTN</name>
<dbReference type="EMBL" id="JACXYY010000006">
    <property type="protein sequence ID" value="MBD3915944.1"/>
    <property type="molecule type" value="Genomic_DNA"/>
</dbReference>
<evidence type="ECO:0000313" key="2">
    <source>
        <dbReference type="EMBL" id="MBD3915944.1"/>
    </source>
</evidence>
<dbReference type="RefSeq" id="WP_191200276.1">
    <property type="nucleotide sequence ID" value="NZ_BAAAPA010000006.1"/>
</dbReference>
<keyword evidence="3" id="KW-1185">Reference proteome</keyword>
<protein>
    <submittedName>
        <fullName evidence="2">Uncharacterized protein</fullName>
    </submittedName>
</protein>
<proteinExistence type="predicted"/>
<dbReference type="Proteomes" id="UP000649289">
    <property type="component" value="Unassembled WGS sequence"/>
</dbReference>
<feature type="compositionally biased region" description="Basic and acidic residues" evidence="1">
    <location>
        <begin position="1"/>
        <end position="11"/>
    </location>
</feature>
<organism evidence="2 3">
    <name type="scientific">Nocardioides hwasunensis</name>
    <dbReference type="NCBI Taxonomy" id="397258"/>
    <lineage>
        <taxon>Bacteria</taxon>
        <taxon>Bacillati</taxon>
        <taxon>Actinomycetota</taxon>
        <taxon>Actinomycetes</taxon>
        <taxon>Propionibacteriales</taxon>
        <taxon>Nocardioidaceae</taxon>
        <taxon>Nocardioides</taxon>
    </lineage>
</organism>
<comment type="caution">
    <text evidence="2">The sequence shown here is derived from an EMBL/GenBank/DDBJ whole genome shotgun (WGS) entry which is preliminary data.</text>
</comment>
<sequence>MAHDEHDRDANDHEEEPEGQVSEMAVAGDEPQAISAEDSVAGQPEQESGDVQEGAQGPNAIPDDPTGEHPHTT</sequence>
<feature type="region of interest" description="Disordered" evidence="1">
    <location>
        <begin position="1"/>
        <end position="73"/>
    </location>
</feature>